<dbReference type="EMBL" id="CYGX02000086">
    <property type="protein sequence ID" value="SIT47957.1"/>
    <property type="molecule type" value="Genomic_DNA"/>
</dbReference>
<dbReference type="STRING" id="1247936.BN2475_860023"/>
<evidence type="ECO:0000313" key="1">
    <source>
        <dbReference type="EMBL" id="SIT47957.1"/>
    </source>
</evidence>
<keyword evidence="1" id="KW-0812">Transmembrane</keyword>
<reference evidence="1 2" key="1">
    <citation type="submission" date="2016-12" db="EMBL/GenBank/DDBJ databases">
        <authorList>
            <person name="Song W.-J."/>
            <person name="Kurnit D.M."/>
        </authorList>
    </citation>
    <scope>NUCLEOTIDE SEQUENCE [LARGE SCALE GENOMIC DNA]</scope>
    <source>
        <strain evidence="1 2">STM7296</strain>
    </source>
</reference>
<evidence type="ECO:0000313" key="2">
    <source>
        <dbReference type="Proteomes" id="UP000187012"/>
    </source>
</evidence>
<proteinExistence type="predicted"/>
<keyword evidence="1" id="KW-0472">Membrane</keyword>
<dbReference type="AlphaFoldDB" id="A0A1N7SKL6"/>
<dbReference type="Proteomes" id="UP000187012">
    <property type="component" value="Unassembled WGS sequence"/>
</dbReference>
<accession>A0A1N7SKL6</accession>
<gene>
    <name evidence="1" type="ORF">BN2475_860023</name>
</gene>
<organism evidence="1 2">
    <name type="scientific">Paraburkholderia ribeironis</name>
    <dbReference type="NCBI Taxonomy" id="1247936"/>
    <lineage>
        <taxon>Bacteria</taxon>
        <taxon>Pseudomonadati</taxon>
        <taxon>Pseudomonadota</taxon>
        <taxon>Betaproteobacteria</taxon>
        <taxon>Burkholderiales</taxon>
        <taxon>Burkholderiaceae</taxon>
        <taxon>Paraburkholderia</taxon>
    </lineage>
</organism>
<protein>
    <submittedName>
        <fullName evidence="1">Putative transmembrane transcriptional regulator (Anti-sigma factor)</fullName>
    </submittedName>
</protein>
<keyword evidence="2" id="KW-1185">Reference proteome</keyword>
<name>A0A1N7SKL6_9BURK</name>
<sequence>MDKPQIPAPIVEEDLHAFVDHALEATRRKEVQDYLDRDPDAAAAVAKFAAQRQLLRSALAPIADEPLPERLRVDSLLEHRRSSGPSAWRTAAALVLALATGTIGGWHMRGALTPNGGIAVLAGEAGSSYMAYATDPADGTDKAGLLRLLSDKLQRPIEIPDLGRAGYQYVGGRLVSTVHGSAGLFFYDSADGTRMAVMIRPMIHEKEAPMMEHTAGNVGEVTWAARGLGYSVVGTEAPRLLHPVADEVRRQVRSKTPT</sequence>